<keyword evidence="7 12" id="KW-1133">Transmembrane helix</keyword>
<evidence type="ECO:0000256" key="4">
    <source>
        <dbReference type="ARBA" id="ARBA00022692"/>
    </source>
</evidence>
<dbReference type="OMA" id="DYATDAY"/>
<accession>A0A642V1D7</accession>
<feature type="transmembrane region" description="Helical" evidence="12">
    <location>
        <begin position="70"/>
        <end position="92"/>
    </location>
</feature>
<dbReference type="RefSeq" id="XP_034013878.1">
    <property type="nucleotide sequence ID" value="XM_034153799.1"/>
</dbReference>
<keyword evidence="10 12" id="KW-0472">Membrane</keyword>
<proteinExistence type="inferred from homology"/>
<dbReference type="PANTHER" id="PTHR15415:SF7">
    <property type="entry name" value="MICOS COMPLEX SUBUNIT MIC60"/>
    <property type="match status" value="1"/>
</dbReference>
<keyword evidence="16" id="KW-1185">Reference proteome</keyword>
<evidence type="ECO:0000256" key="12">
    <source>
        <dbReference type="RuleBase" id="RU363000"/>
    </source>
</evidence>
<keyword evidence="4 12" id="KW-0812">Transmembrane</keyword>
<dbReference type="AlphaFoldDB" id="A0A642V1D7"/>
<evidence type="ECO:0000313" key="16">
    <source>
        <dbReference type="Proteomes" id="UP000449547"/>
    </source>
</evidence>
<organism evidence="15 16">
    <name type="scientific">Diutina rugosa</name>
    <name type="common">Yeast</name>
    <name type="synonym">Candida rugosa</name>
    <dbReference type="NCBI Taxonomy" id="5481"/>
    <lineage>
        <taxon>Eukaryota</taxon>
        <taxon>Fungi</taxon>
        <taxon>Dikarya</taxon>
        <taxon>Ascomycota</taxon>
        <taxon>Saccharomycotina</taxon>
        <taxon>Pichiomycetes</taxon>
        <taxon>Debaryomycetaceae</taxon>
        <taxon>Diutina</taxon>
    </lineage>
</organism>
<keyword evidence="9 12" id="KW-0496">Mitochondrion</keyword>
<evidence type="ECO:0000256" key="1">
    <source>
        <dbReference type="ARBA" id="ARBA00004434"/>
    </source>
</evidence>
<name>A0A642V1D7_DIURU</name>
<feature type="compositionally biased region" description="Pro residues" evidence="14">
    <location>
        <begin position="47"/>
        <end position="60"/>
    </location>
</feature>
<dbReference type="Proteomes" id="UP000449547">
    <property type="component" value="Unassembled WGS sequence"/>
</dbReference>
<gene>
    <name evidence="15" type="ORF">DIURU_001274</name>
</gene>
<evidence type="ECO:0000313" key="15">
    <source>
        <dbReference type="EMBL" id="KAA8905897.1"/>
    </source>
</evidence>
<evidence type="ECO:0000256" key="8">
    <source>
        <dbReference type="ARBA" id="ARBA00023054"/>
    </source>
</evidence>
<comment type="subcellular location">
    <subcellularLocation>
        <location evidence="1 12">Mitochondrion inner membrane</location>
        <topology evidence="1 12">Single-pass membrane protein</topology>
    </subcellularLocation>
</comment>
<comment type="function">
    <text evidence="11">Component of the MICOS complex, a large protein complex of the mitochondrial inner membrane that plays crucial roles in the maintenance of crista junctions, inner membrane architecture, and formation of contact sites to the outer membrane. Plays a role in keeping cristae membranes connected to the inner boundary membrane. Also promotes protein import via the mitochondrial intermembrane space assembly (MIA) pathway.</text>
</comment>
<evidence type="ECO:0000256" key="2">
    <source>
        <dbReference type="ARBA" id="ARBA00010877"/>
    </source>
</evidence>
<dbReference type="Pfam" id="PF09731">
    <property type="entry name" value="Mitofilin"/>
    <property type="match status" value="2"/>
</dbReference>
<dbReference type="VEuPathDB" id="FungiDB:DIURU_001274"/>
<feature type="coiled-coil region" evidence="13">
    <location>
        <begin position="286"/>
        <end position="328"/>
    </location>
</feature>
<keyword evidence="5 12" id="KW-0999">Mitochondrion inner membrane</keyword>
<dbReference type="GeneID" id="54779927"/>
<dbReference type="PANTHER" id="PTHR15415">
    <property type="entry name" value="MITOFILIN"/>
    <property type="match status" value="1"/>
</dbReference>
<keyword evidence="6" id="KW-0809">Transit peptide</keyword>
<comment type="subunit">
    <text evidence="12">Component of the mitochondrial contact site and cristae organizing system (MICOS) complex.</text>
</comment>
<reference evidence="15 16" key="1">
    <citation type="submission" date="2019-07" db="EMBL/GenBank/DDBJ databases">
        <title>Genome assembly of two rare yeast pathogens: Diutina rugosa and Trichomonascus ciferrii.</title>
        <authorList>
            <person name="Mixao V."/>
            <person name="Saus E."/>
            <person name="Hansen A."/>
            <person name="Lass-Flor C."/>
            <person name="Gabaldon T."/>
        </authorList>
    </citation>
    <scope>NUCLEOTIDE SEQUENCE [LARGE SCALE GENOMIC DNA]</scope>
    <source>
        <strain evidence="15 16">CBS 613</strain>
    </source>
</reference>
<dbReference type="EMBL" id="SWFT01000039">
    <property type="protein sequence ID" value="KAA8905897.1"/>
    <property type="molecule type" value="Genomic_DNA"/>
</dbReference>
<evidence type="ECO:0000256" key="11">
    <source>
        <dbReference type="ARBA" id="ARBA00025571"/>
    </source>
</evidence>
<evidence type="ECO:0000256" key="9">
    <source>
        <dbReference type="ARBA" id="ARBA00023128"/>
    </source>
</evidence>
<evidence type="ECO:0000256" key="7">
    <source>
        <dbReference type="ARBA" id="ARBA00022989"/>
    </source>
</evidence>
<dbReference type="GO" id="GO:0042407">
    <property type="term" value="P:cristae formation"/>
    <property type="evidence" value="ECO:0007669"/>
    <property type="project" value="TreeGrafter"/>
</dbReference>
<evidence type="ECO:0000256" key="5">
    <source>
        <dbReference type="ARBA" id="ARBA00022792"/>
    </source>
</evidence>
<comment type="similarity">
    <text evidence="2 12">Belongs to the MICOS complex subunit Mic60 family.</text>
</comment>
<feature type="region of interest" description="Disordered" evidence="14">
    <location>
        <begin position="20"/>
        <end position="63"/>
    </location>
</feature>
<dbReference type="OrthoDB" id="10261039at2759"/>
<dbReference type="GO" id="GO:0061617">
    <property type="term" value="C:MICOS complex"/>
    <property type="evidence" value="ECO:0007669"/>
    <property type="project" value="TreeGrafter"/>
</dbReference>
<evidence type="ECO:0000256" key="13">
    <source>
        <dbReference type="SAM" id="Coils"/>
    </source>
</evidence>
<evidence type="ECO:0000256" key="14">
    <source>
        <dbReference type="SAM" id="MobiDB-lite"/>
    </source>
</evidence>
<evidence type="ECO:0000256" key="3">
    <source>
        <dbReference type="ARBA" id="ARBA00018116"/>
    </source>
</evidence>
<dbReference type="InterPro" id="IPR019133">
    <property type="entry name" value="MIC60"/>
</dbReference>
<evidence type="ECO:0000256" key="6">
    <source>
        <dbReference type="ARBA" id="ARBA00022946"/>
    </source>
</evidence>
<evidence type="ECO:0000256" key="10">
    <source>
        <dbReference type="ARBA" id="ARBA00023136"/>
    </source>
</evidence>
<protein>
    <recommendedName>
        <fullName evidence="3 12">MICOS complex subunit MIC60</fullName>
    </recommendedName>
    <alternativeName>
        <fullName evidence="12">Mitofilin</fullName>
    </alternativeName>
</protein>
<comment type="caution">
    <text evidence="15">The sequence shown here is derived from an EMBL/GenBank/DDBJ whole genome shotgun (WGS) entry which is preliminary data.</text>
</comment>
<sequence>MLRIASASRRSPAALVMAKRAASVSVGEGKRVTPPPPPPVYKGDAPAPLPKKVSPPPPPRTEAKPKKFSLWGFLFKTALLAGGAYGLTLYAATKNDKVMDFVIDNDLPYHDQLIDFIETTSADDLKQYAEELKDSLANFKLPSSSDVADIRDKLQQKSSELAHKSGEIAHKAKQKIDSATHHRTPAEQLQNVEVEAVTRDVKRLPLVDQSSVSDPQVRSMVAALNQLIGSIDATTVDPKLVKVIGDQVKQLSTKLSSLTGDFDHSVQDKLKLLQTELLSQATKKELDLTETLLSQYNLEKGQLEKKLNQQLQREVEATKQTIEQAAVNAVTMVRINQTKEFEQLVTEKIDSERDGRLANLEKLNSRLGDLEKFAEGLEKQVVANQKRQQLHRTVVELKTLLFDYPETLPPKLLRPVVNELIALSNEANDPLLEEALRNLGPLIATESTHSLLNNAQLLARFDQLAPELRSASLLPPNAGLLGHLASQVFSKLLLPVKGTNPNGNDIESVIGRVEDALTHNRLDDAVEEVAHLKGWPRKLADDWLQSGRQRLEVEFLVDLIDAESRVI</sequence>
<keyword evidence="8 13" id="KW-0175">Coiled coil</keyword>